<dbReference type="PROSITE" id="PS51257">
    <property type="entry name" value="PROKAR_LIPOPROTEIN"/>
    <property type="match status" value="1"/>
</dbReference>
<proteinExistence type="predicted"/>
<name>A0A6L6QCI6_9BURK</name>
<feature type="signal peptide" evidence="1">
    <location>
        <begin position="1"/>
        <end position="25"/>
    </location>
</feature>
<feature type="chain" id="PRO_5026906266" evidence="1">
    <location>
        <begin position="26"/>
        <end position="140"/>
    </location>
</feature>
<keyword evidence="3" id="KW-1185">Reference proteome</keyword>
<dbReference type="AlphaFoldDB" id="A0A6L6QCI6"/>
<keyword evidence="1" id="KW-0732">Signal</keyword>
<gene>
    <name evidence="2" type="ORF">GM658_06390</name>
</gene>
<accession>A0A6L6QCI6</accession>
<protein>
    <submittedName>
        <fullName evidence="2">Uncharacterized protein</fullName>
    </submittedName>
</protein>
<reference evidence="2 3" key="1">
    <citation type="submission" date="2019-11" db="EMBL/GenBank/DDBJ databases">
        <title>Type strains purchased from KCTC, JCM and DSMZ.</title>
        <authorList>
            <person name="Lu H."/>
        </authorList>
    </citation>
    <scope>NUCLEOTIDE SEQUENCE [LARGE SCALE GENOMIC DNA]</scope>
    <source>
        <strain evidence="2 3">JCM 31587</strain>
    </source>
</reference>
<dbReference type="EMBL" id="WNKX01000004">
    <property type="protein sequence ID" value="MTW10228.1"/>
    <property type="molecule type" value="Genomic_DNA"/>
</dbReference>
<sequence length="140" mass="15179">MDLIRTTAALLAALALTASANQAPASLSCPASVGITVPEVAGWKSQASSELYLNSATPISGPPDRRGDLANYTRKQMKDGWSETYDLDRPFPDGKWLECGYGTHNEVTLSRPLPEPSKACTFFYRKGAKAGQRSIKIECR</sequence>
<evidence type="ECO:0000256" key="1">
    <source>
        <dbReference type="SAM" id="SignalP"/>
    </source>
</evidence>
<evidence type="ECO:0000313" key="2">
    <source>
        <dbReference type="EMBL" id="MTW10228.1"/>
    </source>
</evidence>
<dbReference type="Proteomes" id="UP000472320">
    <property type="component" value="Unassembled WGS sequence"/>
</dbReference>
<dbReference type="NCBIfam" id="NF042415">
    <property type="entry name" value="STY0301_fam"/>
    <property type="match status" value="1"/>
</dbReference>
<evidence type="ECO:0000313" key="3">
    <source>
        <dbReference type="Proteomes" id="UP000472320"/>
    </source>
</evidence>
<dbReference type="OrthoDB" id="8812558at2"/>
<dbReference type="InterPro" id="IPR049973">
    <property type="entry name" value="STY0301-like"/>
</dbReference>
<organism evidence="2 3">
    <name type="scientific">Massilia eburnea</name>
    <dbReference type="NCBI Taxonomy" id="1776165"/>
    <lineage>
        <taxon>Bacteria</taxon>
        <taxon>Pseudomonadati</taxon>
        <taxon>Pseudomonadota</taxon>
        <taxon>Betaproteobacteria</taxon>
        <taxon>Burkholderiales</taxon>
        <taxon>Oxalobacteraceae</taxon>
        <taxon>Telluria group</taxon>
        <taxon>Massilia</taxon>
    </lineage>
</organism>
<dbReference type="RefSeq" id="WP_155453188.1">
    <property type="nucleotide sequence ID" value="NZ_WNKX01000004.1"/>
</dbReference>
<comment type="caution">
    <text evidence="2">The sequence shown here is derived from an EMBL/GenBank/DDBJ whole genome shotgun (WGS) entry which is preliminary data.</text>
</comment>